<dbReference type="EMBL" id="CAJNOW010008384">
    <property type="protein sequence ID" value="CAF1536221.1"/>
    <property type="molecule type" value="Genomic_DNA"/>
</dbReference>
<feature type="signal peptide" evidence="1">
    <location>
        <begin position="1"/>
        <end position="15"/>
    </location>
</feature>
<comment type="caution">
    <text evidence="2">The sequence shown here is derived from an EMBL/GenBank/DDBJ whole genome shotgun (WGS) entry which is preliminary data.</text>
</comment>
<evidence type="ECO:0000313" key="4">
    <source>
        <dbReference type="Proteomes" id="UP000663834"/>
    </source>
</evidence>
<accession>A0A815VY89</accession>
<keyword evidence="1" id="KW-0732">Signal</keyword>
<protein>
    <recommendedName>
        <fullName evidence="5">ATP synthase F0 subunit 8</fullName>
    </recommendedName>
</protein>
<dbReference type="Proteomes" id="UP000663834">
    <property type="component" value="Unassembled WGS sequence"/>
</dbReference>
<proteinExistence type="predicted"/>
<sequence length="79" mass="9293">MLLMLYVIYTVVSWGTRETVEVVNKKNPTKPNKKEINKPDSKKRRTNVLNNLFWADGQQRSFLHQIIDVIKHVFRPAAK</sequence>
<evidence type="ECO:0000256" key="1">
    <source>
        <dbReference type="SAM" id="SignalP"/>
    </source>
</evidence>
<dbReference type="EMBL" id="CAJOBJ010008726">
    <property type="protein sequence ID" value="CAF4119892.1"/>
    <property type="molecule type" value="Genomic_DNA"/>
</dbReference>
<evidence type="ECO:0008006" key="5">
    <source>
        <dbReference type="Google" id="ProtNLM"/>
    </source>
</evidence>
<organism evidence="2 4">
    <name type="scientific">Rotaria magnacalcarata</name>
    <dbReference type="NCBI Taxonomy" id="392030"/>
    <lineage>
        <taxon>Eukaryota</taxon>
        <taxon>Metazoa</taxon>
        <taxon>Spiralia</taxon>
        <taxon>Gnathifera</taxon>
        <taxon>Rotifera</taxon>
        <taxon>Eurotatoria</taxon>
        <taxon>Bdelloidea</taxon>
        <taxon>Philodinida</taxon>
        <taxon>Philodinidae</taxon>
        <taxon>Rotaria</taxon>
    </lineage>
</organism>
<feature type="chain" id="PRO_5036412414" description="ATP synthase F0 subunit 8" evidence="1">
    <location>
        <begin position="16"/>
        <end position="79"/>
    </location>
</feature>
<reference evidence="2" key="1">
    <citation type="submission" date="2021-02" db="EMBL/GenBank/DDBJ databases">
        <authorList>
            <person name="Nowell W R."/>
        </authorList>
    </citation>
    <scope>NUCLEOTIDE SEQUENCE</scope>
</reference>
<gene>
    <name evidence="3" type="ORF">GIL414_LOCUS17988</name>
    <name evidence="2" type="ORF">KQP761_LOCUS16647</name>
</gene>
<evidence type="ECO:0000313" key="3">
    <source>
        <dbReference type="EMBL" id="CAF4119892.1"/>
    </source>
</evidence>
<evidence type="ECO:0000313" key="2">
    <source>
        <dbReference type="EMBL" id="CAF1536221.1"/>
    </source>
</evidence>
<dbReference type="Proteomes" id="UP000681720">
    <property type="component" value="Unassembled WGS sequence"/>
</dbReference>
<dbReference type="OrthoDB" id="10332312at2759"/>
<dbReference type="AlphaFoldDB" id="A0A815VY89"/>
<name>A0A815VY89_9BILA</name>